<reference evidence="3" key="1">
    <citation type="journal article" date="2019" name="Sci. Rep.">
        <title>Draft genome of Tanacetum cinerariifolium, the natural source of mosquito coil.</title>
        <authorList>
            <person name="Yamashiro T."/>
            <person name="Shiraishi A."/>
            <person name="Satake H."/>
            <person name="Nakayama K."/>
        </authorList>
    </citation>
    <scope>NUCLEOTIDE SEQUENCE</scope>
</reference>
<dbReference type="InterPro" id="IPR043128">
    <property type="entry name" value="Rev_trsase/Diguanyl_cyclase"/>
</dbReference>
<evidence type="ECO:0000313" key="3">
    <source>
        <dbReference type="EMBL" id="GEU63968.1"/>
    </source>
</evidence>
<dbReference type="AlphaFoldDB" id="A0A6L2LQL5"/>
<feature type="compositionally biased region" description="Low complexity" evidence="1">
    <location>
        <begin position="80"/>
        <end position="93"/>
    </location>
</feature>
<dbReference type="EMBL" id="BKCJ010004940">
    <property type="protein sequence ID" value="GEU63968.1"/>
    <property type="molecule type" value="Genomic_DNA"/>
</dbReference>
<dbReference type="Gene3D" id="3.30.70.270">
    <property type="match status" value="1"/>
</dbReference>
<dbReference type="InterPro" id="IPR043502">
    <property type="entry name" value="DNA/RNA_pol_sf"/>
</dbReference>
<dbReference type="Gene3D" id="2.40.70.10">
    <property type="entry name" value="Acid Proteases"/>
    <property type="match status" value="1"/>
</dbReference>
<gene>
    <name evidence="3" type="ORF">Tci_035946</name>
</gene>
<evidence type="ECO:0000256" key="1">
    <source>
        <dbReference type="SAM" id="MobiDB-lite"/>
    </source>
</evidence>
<keyword evidence="3" id="KW-0695">RNA-directed DNA polymerase</keyword>
<dbReference type="SUPFAM" id="SSF56672">
    <property type="entry name" value="DNA/RNA polymerases"/>
    <property type="match status" value="1"/>
</dbReference>
<dbReference type="InterPro" id="IPR000477">
    <property type="entry name" value="RT_dom"/>
</dbReference>
<keyword evidence="3" id="KW-0808">Transferase</keyword>
<accession>A0A6L2LQL5</accession>
<keyword evidence="3" id="KW-0548">Nucleotidyltransferase</keyword>
<proteinExistence type="predicted"/>
<dbReference type="Pfam" id="PF00078">
    <property type="entry name" value="RVT_1"/>
    <property type="match status" value="1"/>
</dbReference>
<dbReference type="PANTHER" id="PTHR33067:SF35">
    <property type="entry name" value="ASPARTIC PEPTIDASE DDI1-TYPE DOMAIN-CONTAINING PROTEIN"/>
    <property type="match status" value="1"/>
</dbReference>
<organism evidence="3">
    <name type="scientific">Tanacetum cinerariifolium</name>
    <name type="common">Dalmatian daisy</name>
    <name type="synonym">Chrysanthemum cinerariifolium</name>
    <dbReference type="NCBI Taxonomy" id="118510"/>
    <lineage>
        <taxon>Eukaryota</taxon>
        <taxon>Viridiplantae</taxon>
        <taxon>Streptophyta</taxon>
        <taxon>Embryophyta</taxon>
        <taxon>Tracheophyta</taxon>
        <taxon>Spermatophyta</taxon>
        <taxon>Magnoliopsida</taxon>
        <taxon>eudicotyledons</taxon>
        <taxon>Gunneridae</taxon>
        <taxon>Pentapetalae</taxon>
        <taxon>asterids</taxon>
        <taxon>campanulids</taxon>
        <taxon>Asterales</taxon>
        <taxon>Asteraceae</taxon>
        <taxon>Asteroideae</taxon>
        <taxon>Anthemideae</taxon>
        <taxon>Anthemidinae</taxon>
        <taxon>Tanacetum</taxon>
    </lineage>
</organism>
<dbReference type="InterPro" id="IPR021109">
    <property type="entry name" value="Peptidase_aspartic_dom_sf"/>
</dbReference>
<feature type="region of interest" description="Disordered" evidence="1">
    <location>
        <begin position="1"/>
        <end position="25"/>
    </location>
</feature>
<dbReference type="CDD" id="cd01647">
    <property type="entry name" value="RT_LTR"/>
    <property type="match status" value="1"/>
</dbReference>
<feature type="compositionally biased region" description="Low complexity" evidence="1">
    <location>
        <begin position="47"/>
        <end position="62"/>
    </location>
</feature>
<dbReference type="GO" id="GO:0003964">
    <property type="term" value="F:RNA-directed DNA polymerase activity"/>
    <property type="evidence" value="ECO:0007669"/>
    <property type="project" value="UniProtKB-KW"/>
</dbReference>
<dbReference type="CDD" id="cd00303">
    <property type="entry name" value="retropepsin_like"/>
    <property type="match status" value="1"/>
</dbReference>
<name>A0A6L2LQL5_TANCI</name>
<comment type="caution">
    <text evidence="3">The sequence shown here is derived from an EMBL/GenBank/DDBJ whole genome shotgun (WGS) entry which is preliminary data.</text>
</comment>
<evidence type="ECO:0000259" key="2">
    <source>
        <dbReference type="Pfam" id="PF00078"/>
    </source>
</evidence>
<sequence length="497" mass="56723">MAKKRKALHERPQGVLPSNTIPNPREDIKIITIRSGMTLVGLLVPSPFSPSSPSSPSSSSSSKEVKRDPKTIPDQVLTESTTRVPTPVVQPSPVSRSYELPPFRFTSSVILERNLHQPLIPYPSSFPEALAYTPKYARMLSSLKSFPGNLENNRTFLIPYEFQELESYMALADLGASINLMPLSVWEKLILLELTPTRMTLELATQTVSYPACIAEDVLVKVGKFTFPADFVVVDYDVDPRVPFILRRPFLRMACALVDIHDEEFTLCVCDEKLVFNVESTSKYPRKHGDESIHMIDILDTTCEDYFHKEKSTFTCPYGTFAYRRMPFSLCKALGTFQRYMVAIFHDMIEKTMEVFMDDFSVFGDSFSSCLSHLNMMLKWCEDTNLILNGENCHFMVKEGIVLDHKIFKSEIRDKKGAENLAADHLRRLENPHKGDLIGIEMNDNFPHKSLNMISLNPHDEPSWFVDIANYLVGNVLVRGMSSKQKKKFFKDVRHYF</sequence>
<dbReference type="PANTHER" id="PTHR33067">
    <property type="entry name" value="RNA-DIRECTED DNA POLYMERASE-RELATED"/>
    <property type="match status" value="1"/>
</dbReference>
<protein>
    <submittedName>
        <fullName evidence="3">Reverse transcriptase domain-containing protein</fullName>
    </submittedName>
</protein>
<feature type="domain" description="Reverse transcriptase" evidence="2">
    <location>
        <begin position="310"/>
        <end position="398"/>
    </location>
</feature>
<feature type="region of interest" description="Disordered" evidence="1">
    <location>
        <begin position="47"/>
        <end position="93"/>
    </location>
</feature>